<dbReference type="Proteomes" id="UP001149090">
    <property type="component" value="Unassembled WGS sequence"/>
</dbReference>
<dbReference type="EMBL" id="JAPDFW010000097">
    <property type="protein sequence ID" value="KAJ5070229.1"/>
    <property type="molecule type" value="Genomic_DNA"/>
</dbReference>
<dbReference type="PROSITE" id="PS51294">
    <property type="entry name" value="HTH_MYB"/>
    <property type="match status" value="1"/>
</dbReference>
<comment type="caution">
    <text evidence="12">The sequence shown here is derived from an EMBL/GenBank/DDBJ whole genome shotgun (WGS) entry which is preliminary data.</text>
</comment>
<dbReference type="PROSITE" id="PS50090">
    <property type="entry name" value="MYB_LIKE"/>
    <property type="match status" value="1"/>
</dbReference>
<dbReference type="GO" id="GO:0005524">
    <property type="term" value="F:ATP binding"/>
    <property type="evidence" value="ECO:0007669"/>
    <property type="project" value="UniProtKB-UniRule"/>
</dbReference>
<dbReference type="SUPFAM" id="SSF56112">
    <property type="entry name" value="Protein kinase-like (PK-like)"/>
    <property type="match status" value="1"/>
</dbReference>
<dbReference type="InterPro" id="IPR009057">
    <property type="entry name" value="Homeodomain-like_sf"/>
</dbReference>
<dbReference type="GO" id="GO:0035556">
    <property type="term" value="P:intracellular signal transduction"/>
    <property type="evidence" value="ECO:0007669"/>
    <property type="project" value="TreeGrafter"/>
</dbReference>
<evidence type="ECO:0000259" key="11">
    <source>
        <dbReference type="PROSITE" id="PS51294"/>
    </source>
</evidence>
<dbReference type="InterPro" id="IPR017930">
    <property type="entry name" value="Myb_dom"/>
</dbReference>
<dbReference type="InterPro" id="IPR011009">
    <property type="entry name" value="Kinase-like_dom_sf"/>
</dbReference>
<feature type="compositionally biased region" description="Polar residues" evidence="8">
    <location>
        <begin position="97"/>
        <end position="111"/>
    </location>
</feature>
<feature type="coiled-coil region" evidence="7">
    <location>
        <begin position="284"/>
        <end position="345"/>
    </location>
</feature>
<feature type="domain" description="Myb-like" evidence="10">
    <location>
        <begin position="37"/>
        <end position="88"/>
    </location>
</feature>
<feature type="domain" description="Protein kinase" evidence="9">
    <location>
        <begin position="372"/>
        <end position="641"/>
    </location>
</feature>
<dbReference type="GO" id="GO:0005634">
    <property type="term" value="C:nucleus"/>
    <property type="evidence" value="ECO:0007669"/>
    <property type="project" value="TreeGrafter"/>
</dbReference>
<dbReference type="SUPFAM" id="SSF46689">
    <property type="entry name" value="Homeodomain-like"/>
    <property type="match status" value="1"/>
</dbReference>
<keyword evidence="13" id="KW-1185">Reference proteome</keyword>
<sequence length="649" mass="76738">MNFSFGLSDIYGISPVHKNSNALELFQEKQSTKQQRKRSKRAKRFTYDEDQRILEGFQKFGKDWKKIAEWAQLDRTTSQISSRFSRKLKHRTERSTENSNHQSDLNSSIPNLNINEKVENSDVEKLIETEQETTIDNESIIEADLYPNSFVDATTQTDYPDHEDLQDKLVDQQTRIEQLEAENAEMRKKLAELQTSFEEEIEREKEITTKAKKELLRVLQRESLLQKQRRREEAQKNKVNLGYFSSQRTKTGYEEYWINGEEIIEFDEKYEFVRIEEEDVRSKKRESQRRKNELLAIKQRTKEQDLEITDLIDQDQMYQLRLISLKKQKTDLERIRERLLAEKQTHMKNLIMIENEEVSKFRDVPVLNGGRYLIRSLIGKGGFSEVFMGYDLGELRDVACKIHQVNPLWTHEKKKNYIRHSIREYDIHKNLNHPRVVKLYDVFEIDENSFCIIIEYCSKGDLESLLKTRGKLSEREARSIITQIFFGLEYLNKQKRKIIHYDLKPGNILFSDEGIKITDFGLSKIVQEESEATELTSQGAGTYWYLPPECFTSLKPKISSKVDVWSAGVIFFEMLYGHRPFGDNLSQTEVWNSRIISNARSVVFPKRPVVSQETQDFIRLCLTYEQSERPDVLSIFKRPYLKREFQNKK</sequence>
<dbReference type="PANTHER" id="PTHR22974:SF23">
    <property type="entry name" value="TOUSLED-LIKE KINASE, ISOFORM G"/>
    <property type="match status" value="1"/>
</dbReference>
<dbReference type="InterPro" id="IPR008271">
    <property type="entry name" value="Ser/Thr_kinase_AS"/>
</dbReference>
<gene>
    <name evidence="12" type="ORF">M0811_11076</name>
</gene>
<dbReference type="Pfam" id="PF00069">
    <property type="entry name" value="Pkinase"/>
    <property type="match status" value="1"/>
</dbReference>
<dbReference type="InterPro" id="IPR001005">
    <property type="entry name" value="SANT/Myb"/>
</dbReference>
<dbReference type="GO" id="GO:0004674">
    <property type="term" value="F:protein serine/threonine kinase activity"/>
    <property type="evidence" value="ECO:0007669"/>
    <property type="project" value="UniProtKB-KW"/>
</dbReference>
<dbReference type="SMART" id="SM00717">
    <property type="entry name" value="SANT"/>
    <property type="match status" value="1"/>
</dbReference>
<keyword evidence="5 6" id="KW-0067">ATP-binding</keyword>
<evidence type="ECO:0000256" key="1">
    <source>
        <dbReference type="ARBA" id="ARBA00022527"/>
    </source>
</evidence>
<keyword evidence="1" id="KW-0723">Serine/threonine-protein kinase</keyword>
<evidence type="ECO:0000256" key="6">
    <source>
        <dbReference type="PROSITE-ProRule" id="PRU10141"/>
    </source>
</evidence>
<evidence type="ECO:0000256" key="3">
    <source>
        <dbReference type="ARBA" id="ARBA00022741"/>
    </source>
</evidence>
<evidence type="ECO:0000256" key="4">
    <source>
        <dbReference type="ARBA" id="ARBA00022777"/>
    </source>
</evidence>
<keyword evidence="7" id="KW-0175">Coiled coil</keyword>
<feature type="coiled-coil region" evidence="7">
    <location>
        <begin position="162"/>
        <end position="203"/>
    </location>
</feature>
<keyword evidence="3 6" id="KW-0547">Nucleotide-binding</keyword>
<protein>
    <submittedName>
        <fullName evidence="12">Tousled-like kinase isoform g</fullName>
    </submittedName>
</protein>
<feature type="domain" description="HTH myb-type" evidence="11">
    <location>
        <begin position="37"/>
        <end position="92"/>
    </location>
</feature>
<evidence type="ECO:0000259" key="10">
    <source>
        <dbReference type="PROSITE" id="PS50090"/>
    </source>
</evidence>
<dbReference type="InterPro" id="IPR000719">
    <property type="entry name" value="Prot_kinase_dom"/>
</dbReference>
<feature type="binding site" evidence="6">
    <location>
        <position position="401"/>
    </location>
    <ligand>
        <name>ATP</name>
        <dbReference type="ChEBI" id="CHEBI:30616"/>
    </ligand>
</feature>
<dbReference type="Pfam" id="PF00249">
    <property type="entry name" value="Myb_DNA-binding"/>
    <property type="match status" value="1"/>
</dbReference>
<dbReference type="SMART" id="SM00220">
    <property type="entry name" value="S_TKc"/>
    <property type="match status" value="1"/>
</dbReference>
<evidence type="ECO:0000259" key="9">
    <source>
        <dbReference type="PROSITE" id="PS50011"/>
    </source>
</evidence>
<evidence type="ECO:0000256" key="8">
    <source>
        <dbReference type="SAM" id="MobiDB-lite"/>
    </source>
</evidence>
<accession>A0A9Q0R901</accession>
<dbReference type="InterPro" id="IPR017441">
    <property type="entry name" value="Protein_kinase_ATP_BS"/>
</dbReference>
<dbReference type="PANTHER" id="PTHR22974">
    <property type="entry name" value="MIXED LINEAGE PROTEIN KINASE"/>
    <property type="match status" value="1"/>
</dbReference>
<dbReference type="AlphaFoldDB" id="A0A9Q0R901"/>
<evidence type="ECO:0000256" key="5">
    <source>
        <dbReference type="ARBA" id="ARBA00022840"/>
    </source>
</evidence>
<dbReference type="OMA" id="QKKCIIT"/>
<dbReference type="PROSITE" id="PS00107">
    <property type="entry name" value="PROTEIN_KINASE_ATP"/>
    <property type="match status" value="1"/>
</dbReference>
<evidence type="ECO:0000313" key="12">
    <source>
        <dbReference type="EMBL" id="KAJ5070229.1"/>
    </source>
</evidence>
<dbReference type="Gene3D" id="1.10.510.10">
    <property type="entry name" value="Transferase(Phosphotransferase) domain 1"/>
    <property type="match status" value="1"/>
</dbReference>
<keyword evidence="2" id="KW-0808">Transferase</keyword>
<name>A0A9Q0R901_ANAIG</name>
<dbReference type="GO" id="GO:0007059">
    <property type="term" value="P:chromosome segregation"/>
    <property type="evidence" value="ECO:0007669"/>
    <property type="project" value="TreeGrafter"/>
</dbReference>
<dbReference type="PROSITE" id="PS50011">
    <property type="entry name" value="PROTEIN_KINASE_DOM"/>
    <property type="match status" value="1"/>
</dbReference>
<evidence type="ECO:0000313" key="13">
    <source>
        <dbReference type="Proteomes" id="UP001149090"/>
    </source>
</evidence>
<evidence type="ECO:0000256" key="7">
    <source>
        <dbReference type="SAM" id="Coils"/>
    </source>
</evidence>
<feature type="region of interest" description="Disordered" evidence="8">
    <location>
        <begin position="81"/>
        <end position="111"/>
    </location>
</feature>
<dbReference type="Gene3D" id="1.10.10.60">
    <property type="entry name" value="Homeodomain-like"/>
    <property type="match status" value="1"/>
</dbReference>
<organism evidence="12 13">
    <name type="scientific">Anaeramoeba ignava</name>
    <name type="common">Anaerobic marine amoeba</name>
    <dbReference type="NCBI Taxonomy" id="1746090"/>
    <lineage>
        <taxon>Eukaryota</taxon>
        <taxon>Metamonada</taxon>
        <taxon>Anaeramoebidae</taxon>
        <taxon>Anaeramoeba</taxon>
    </lineage>
</organism>
<keyword evidence="4 12" id="KW-0418">Kinase</keyword>
<reference evidence="12" key="1">
    <citation type="submission" date="2022-10" db="EMBL/GenBank/DDBJ databases">
        <title>Novel sulphate-reducing endosymbionts in the free-living metamonad Anaeramoeba.</title>
        <authorList>
            <person name="Jerlstrom-Hultqvist J."/>
            <person name="Cepicka I."/>
            <person name="Gallot-Lavallee L."/>
            <person name="Salas-Leiva D."/>
            <person name="Curtis B.A."/>
            <person name="Zahonova K."/>
            <person name="Pipaliya S."/>
            <person name="Dacks J."/>
            <person name="Roger A.J."/>
        </authorList>
    </citation>
    <scope>NUCLEOTIDE SEQUENCE</scope>
    <source>
        <strain evidence="12">BMAN</strain>
    </source>
</reference>
<dbReference type="PROSITE" id="PS00108">
    <property type="entry name" value="PROTEIN_KINASE_ST"/>
    <property type="match status" value="1"/>
</dbReference>
<dbReference type="OrthoDB" id="346907at2759"/>
<dbReference type="FunFam" id="1.10.510.10:FF:000698">
    <property type="entry name" value="Serine/threonine-protein kinase tousled-like 1"/>
    <property type="match status" value="1"/>
</dbReference>
<evidence type="ECO:0000256" key="2">
    <source>
        <dbReference type="ARBA" id="ARBA00022679"/>
    </source>
</evidence>
<proteinExistence type="predicted"/>